<dbReference type="RefSeq" id="WP_005006393.1">
    <property type="nucleotide sequence ID" value="NZ_HG422173.1"/>
</dbReference>
<feature type="domain" description="IrrE N-terminal-like" evidence="1">
    <location>
        <begin position="54"/>
        <end position="193"/>
    </location>
</feature>
<dbReference type="HOGENOM" id="CLU_1359215_0_0_0"/>
<dbReference type="Pfam" id="PF06114">
    <property type="entry name" value="Peptidase_M78"/>
    <property type="match status" value="1"/>
</dbReference>
<dbReference type="InterPro" id="IPR010359">
    <property type="entry name" value="IrrE_HExxH"/>
</dbReference>
<dbReference type="AlphaFoldDB" id="M1YWP1"/>
<dbReference type="PANTHER" id="PTHR43236:SF2">
    <property type="entry name" value="BLL0069 PROTEIN"/>
    <property type="match status" value="1"/>
</dbReference>
<reference evidence="2 3" key="1">
    <citation type="journal article" date="2013" name="Front. Microbiol.">
        <title>The genome of Nitrospina gracilis illuminates the metabolism and evolution of the major marine nitrite oxidizer.</title>
        <authorList>
            <person name="Luecker S."/>
            <person name="Nowka B."/>
            <person name="Rattei T."/>
            <person name="Spieck E."/>
            <person name="and Daims H."/>
        </authorList>
    </citation>
    <scope>NUCLEOTIDE SEQUENCE [LARGE SCALE GENOMIC DNA]</scope>
    <source>
        <strain evidence="2 3">3/211</strain>
    </source>
</reference>
<dbReference type="EMBL" id="CAQJ01000018">
    <property type="protein sequence ID" value="CCQ89693.1"/>
    <property type="molecule type" value="Genomic_DNA"/>
</dbReference>
<keyword evidence="3" id="KW-1185">Reference proteome</keyword>
<dbReference type="InParanoid" id="M1YWP1"/>
<gene>
    <name evidence="2" type="ORF">NITGR_160002</name>
</gene>
<evidence type="ECO:0000313" key="3">
    <source>
        <dbReference type="Proteomes" id="UP000011704"/>
    </source>
</evidence>
<evidence type="ECO:0000313" key="2">
    <source>
        <dbReference type="EMBL" id="CCQ89693.1"/>
    </source>
</evidence>
<protein>
    <recommendedName>
        <fullName evidence="1">IrrE N-terminal-like domain-containing protein</fullName>
    </recommendedName>
</protein>
<organism evidence="2 3">
    <name type="scientific">Nitrospina gracilis (strain 3/211)</name>
    <dbReference type="NCBI Taxonomy" id="1266370"/>
    <lineage>
        <taxon>Bacteria</taxon>
        <taxon>Pseudomonadati</taxon>
        <taxon>Nitrospinota/Tectimicrobiota group</taxon>
        <taxon>Nitrospinota</taxon>
        <taxon>Nitrospinia</taxon>
        <taxon>Nitrospinales</taxon>
        <taxon>Nitrospinaceae</taxon>
        <taxon>Nitrospina</taxon>
    </lineage>
</organism>
<accession>M1YWP1</accession>
<sequence>MPIVFLPPPVIEKKALEFVEGLRLENTIPVPIDDIVEIKLDIRIIPSPDLIKTGIDAFSTRDFKEIYIDGKQFSERERRARFTLAHEIGHFVLHKDFVQQEHFGSLEEWKEFVLNDRQRDWLETQANMFAAFLLLPTKHLAKEFERAKDDLSKNPEFSKHGSLPADELLAPYLAKGISNIFEVSEETASNRISNWLEIKSR</sequence>
<dbReference type="PANTHER" id="PTHR43236">
    <property type="entry name" value="ANTITOXIN HIGA1"/>
    <property type="match status" value="1"/>
</dbReference>
<dbReference type="OrthoDB" id="9816277at2"/>
<dbReference type="Proteomes" id="UP000011704">
    <property type="component" value="Unassembled WGS sequence"/>
</dbReference>
<comment type="caution">
    <text evidence="2">The sequence shown here is derived from an EMBL/GenBank/DDBJ whole genome shotgun (WGS) entry which is preliminary data.</text>
</comment>
<proteinExistence type="predicted"/>
<dbReference type="Gene3D" id="1.10.10.2910">
    <property type="match status" value="1"/>
</dbReference>
<evidence type="ECO:0000259" key="1">
    <source>
        <dbReference type="Pfam" id="PF06114"/>
    </source>
</evidence>
<dbReference type="STRING" id="1266370.NITGR_160002"/>
<dbReference type="InterPro" id="IPR052345">
    <property type="entry name" value="Rad_response_metalloprotease"/>
</dbReference>
<name>M1YWP1_NITG3</name>